<comment type="similarity">
    <text evidence="1">Belongs to the bacterial ribosomal protein bS16 family.</text>
</comment>
<dbReference type="GO" id="GO:0015935">
    <property type="term" value="C:small ribosomal subunit"/>
    <property type="evidence" value="ECO:0007669"/>
    <property type="project" value="TreeGrafter"/>
</dbReference>
<gene>
    <name evidence="5" type="ORF">BBBOND_0107520</name>
</gene>
<dbReference type="GO" id="GO:0032543">
    <property type="term" value="P:mitochondrial translation"/>
    <property type="evidence" value="ECO:0007669"/>
    <property type="project" value="TreeGrafter"/>
</dbReference>
<dbReference type="SUPFAM" id="SSF54565">
    <property type="entry name" value="Ribosomal protein S16"/>
    <property type="match status" value="1"/>
</dbReference>
<organism evidence="5 6">
    <name type="scientific">Babesia bigemina</name>
    <dbReference type="NCBI Taxonomy" id="5866"/>
    <lineage>
        <taxon>Eukaryota</taxon>
        <taxon>Sar</taxon>
        <taxon>Alveolata</taxon>
        <taxon>Apicomplexa</taxon>
        <taxon>Aconoidasida</taxon>
        <taxon>Piroplasmida</taxon>
        <taxon>Babesiidae</taxon>
        <taxon>Babesia</taxon>
    </lineage>
</organism>
<dbReference type="RefSeq" id="XP_012766640.1">
    <property type="nucleotide sequence ID" value="XM_012911186.1"/>
</dbReference>
<sequence>MVRRLFLPYYSRSRGPPRLRFQVMGIRGRRFLKLVVANQRDPRDGKHMEVLGSLQRRPLNPIPSAIDETHDSLCEIRLRFSRVKFWLGVGCEMGIPVQNALAHANLIPPPPPKYGLRTKGHYHLLSQIVERRAQMHAEQVKAFLNLDDPFIIDEASRPEPPEPEESPARTVVSALYPPEMRAQMRTPVESDPLEVGHASPGTGVIRRIVR</sequence>
<name>A0A061D698_BABBI</name>
<accession>A0A061D698</accession>
<dbReference type="Pfam" id="PF00886">
    <property type="entry name" value="Ribosomal_S16"/>
    <property type="match status" value="1"/>
</dbReference>
<dbReference type="GO" id="GO:0005739">
    <property type="term" value="C:mitochondrion"/>
    <property type="evidence" value="ECO:0007669"/>
    <property type="project" value="GOC"/>
</dbReference>
<dbReference type="OrthoDB" id="407221at2759"/>
<dbReference type="Gene3D" id="3.30.1320.10">
    <property type="match status" value="1"/>
</dbReference>
<dbReference type="KEGG" id="bbig:BBBOND_0107520"/>
<evidence type="ECO:0000313" key="5">
    <source>
        <dbReference type="EMBL" id="CDR94454.1"/>
    </source>
</evidence>
<dbReference type="InterPro" id="IPR023803">
    <property type="entry name" value="Ribosomal_bS16_dom_sf"/>
</dbReference>
<keyword evidence="2 5" id="KW-0689">Ribosomal protein</keyword>
<dbReference type="Proteomes" id="UP000033188">
    <property type="component" value="Chromosome 1"/>
</dbReference>
<dbReference type="AlphaFoldDB" id="A0A061D698"/>
<dbReference type="PANTHER" id="PTHR12919:SF20">
    <property type="entry name" value="SMALL RIBOSOMAL SUBUNIT PROTEIN BS16M"/>
    <property type="match status" value="1"/>
</dbReference>
<reference evidence="6" key="1">
    <citation type="journal article" date="2014" name="Nucleic Acids Res.">
        <title>The evolutionary dynamics of variant antigen genes in Babesia reveal a history of genomic innovation underlying host-parasite interaction.</title>
        <authorList>
            <person name="Jackson A.P."/>
            <person name="Otto T.D."/>
            <person name="Darby A."/>
            <person name="Ramaprasad A."/>
            <person name="Xia D."/>
            <person name="Echaide I.E."/>
            <person name="Farber M."/>
            <person name="Gahlot S."/>
            <person name="Gamble J."/>
            <person name="Gupta D."/>
            <person name="Gupta Y."/>
            <person name="Jackson L."/>
            <person name="Malandrin L."/>
            <person name="Malas T.B."/>
            <person name="Moussa E."/>
            <person name="Nair M."/>
            <person name="Reid A.J."/>
            <person name="Sanders M."/>
            <person name="Sharma J."/>
            <person name="Tracey A."/>
            <person name="Quail M.A."/>
            <person name="Weir W."/>
            <person name="Wastling J.M."/>
            <person name="Hall N."/>
            <person name="Willadsen P."/>
            <person name="Lingelbach K."/>
            <person name="Shiels B."/>
            <person name="Tait A."/>
            <person name="Berriman M."/>
            <person name="Allred D.R."/>
            <person name="Pain A."/>
        </authorList>
    </citation>
    <scope>NUCLEOTIDE SEQUENCE [LARGE SCALE GENOMIC DNA]</scope>
    <source>
        <strain evidence="6">Bond</strain>
    </source>
</reference>
<dbReference type="PANTHER" id="PTHR12919">
    <property type="entry name" value="30S RIBOSOMAL PROTEIN S16"/>
    <property type="match status" value="1"/>
</dbReference>
<dbReference type="GeneID" id="24562995"/>
<keyword evidence="3" id="KW-0687">Ribonucleoprotein</keyword>
<dbReference type="STRING" id="5866.A0A061D698"/>
<keyword evidence="6" id="KW-1185">Reference proteome</keyword>
<dbReference type="InterPro" id="IPR000307">
    <property type="entry name" value="Ribosomal_bS16"/>
</dbReference>
<feature type="region of interest" description="Disordered" evidence="4">
    <location>
        <begin position="182"/>
        <end position="202"/>
    </location>
</feature>
<dbReference type="VEuPathDB" id="PiroplasmaDB:BBBOND_0107520"/>
<evidence type="ECO:0000256" key="1">
    <source>
        <dbReference type="ARBA" id="ARBA00006668"/>
    </source>
</evidence>
<evidence type="ECO:0000256" key="3">
    <source>
        <dbReference type="ARBA" id="ARBA00023274"/>
    </source>
</evidence>
<evidence type="ECO:0000313" key="6">
    <source>
        <dbReference type="Proteomes" id="UP000033188"/>
    </source>
</evidence>
<dbReference type="EMBL" id="LK391707">
    <property type="protein sequence ID" value="CDR94454.1"/>
    <property type="molecule type" value="Genomic_DNA"/>
</dbReference>
<evidence type="ECO:0000256" key="4">
    <source>
        <dbReference type="SAM" id="MobiDB-lite"/>
    </source>
</evidence>
<evidence type="ECO:0000256" key="2">
    <source>
        <dbReference type="ARBA" id="ARBA00022980"/>
    </source>
</evidence>
<protein>
    <submittedName>
        <fullName evidence="5">Ribosomal protein S16, putative</fullName>
    </submittedName>
</protein>
<dbReference type="OMA" id="PRIRCQI"/>
<proteinExistence type="inferred from homology"/>
<dbReference type="GO" id="GO:0003735">
    <property type="term" value="F:structural constituent of ribosome"/>
    <property type="evidence" value="ECO:0007669"/>
    <property type="project" value="InterPro"/>
</dbReference>